<proteinExistence type="predicted"/>
<evidence type="ECO:0000313" key="5">
    <source>
        <dbReference type="EMBL" id="KAF9745483.1"/>
    </source>
</evidence>
<comment type="caution">
    <text evidence="5">The sequence shown here is derived from an EMBL/GenBank/DDBJ whole genome shotgun (WGS) entry which is preliminary data.</text>
</comment>
<dbReference type="AlphaFoldDB" id="A0A9P6GV15"/>
<feature type="domain" description="FLYWCH-type" evidence="4">
    <location>
        <begin position="5"/>
        <end position="61"/>
    </location>
</feature>
<organism evidence="5 6">
    <name type="scientific">Nosema granulosis</name>
    <dbReference type="NCBI Taxonomy" id="83296"/>
    <lineage>
        <taxon>Eukaryota</taxon>
        <taxon>Fungi</taxon>
        <taxon>Fungi incertae sedis</taxon>
        <taxon>Microsporidia</taxon>
        <taxon>Nosematidae</taxon>
        <taxon>Nosema</taxon>
    </lineage>
</organism>
<dbReference type="Gene3D" id="2.20.25.240">
    <property type="match status" value="1"/>
</dbReference>
<dbReference type="InterPro" id="IPR007588">
    <property type="entry name" value="Znf_FLYWCH"/>
</dbReference>
<dbReference type="OrthoDB" id="2306866at2759"/>
<dbReference type="Proteomes" id="UP000740883">
    <property type="component" value="Unassembled WGS sequence"/>
</dbReference>
<evidence type="ECO:0000259" key="4">
    <source>
        <dbReference type="Pfam" id="PF04500"/>
    </source>
</evidence>
<accession>A0A9P6GV15</accession>
<evidence type="ECO:0000256" key="3">
    <source>
        <dbReference type="ARBA" id="ARBA00022833"/>
    </source>
</evidence>
<dbReference type="GO" id="GO:0008270">
    <property type="term" value="F:zinc ion binding"/>
    <property type="evidence" value="ECO:0007669"/>
    <property type="project" value="UniProtKB-KW"/>
</dbReference>
<name>A0A9P6GV15_9MICR</name>
<evidence type="ECO:0000256" key="2">
    <source>
        <dbReference type="ARBA" id="ARBA00022771"/>
    </source>
</evidence>
<protein>
    <recommendedName>
        <fullName evidence="4">FLYWCH-type domain-containing protein</fullName>
    </recommendedName>
</protein>
<feature type="non-terminal residue" evidence="5">
    <location>
        <position position="221"/>
    </location>
</feature>
<dbReference type="EMBL" id="SBJO01001453">
    <property type="protein sequence ID" value="KAF9745483.1"/>
    <property type="molecule type" value="Genomic_DNA"/>
</dbReference>
<keyword evidence="2" id="KW-0863">Zinc-finger</keyword>
<keyword evidence="6" id="KW-1185">Reference proteome</keyword>
<gene>
    <name evidence="5" type="ORF">NGRA_3557</name>
</gene>
<evidence type="ECO:0000256" key="1">
    <source>
        <dbReference type="ARBA" id="ARBA00022723"/>
    </source>
</evidence>
<sequence length="221" mass="25696">MIFWMRSEKNKEVLTFEKFVFIFCNTGTNDKIYWRCSTSGCKVTATTVGRVLFELKGEHYHSNDKEKIFQSQLRDVMKRLVANEPFRPAQEIYDCAKEELANLNSHDCDIAHLFPSFDSVKTNIYRWKSAVAPSGRFISEDTFDFNFFKISEGRDMLLHVEFDDAIVIMGDLNYIRNFTAARNFNIAMDGTFKSSSTSFFQIYIIHGTFSGQFFPLLYGFL</sequence>
<dbReference type="Pfam" id="PF04500">
    <property type="entry name" value="FLYWCH"/>
    <property type="match status" value="1"/>
</dbReference>
<reference evidence="5 6" key="1">
    <citation type="journal article" date="2020" name="Genome Biol. Evol.">
        <title>Comparative genomics of strictly vertically transmitted, feminizing microsporidia endosymbionts of amphipod crustaceans.</title>
        <authorList>
            <person name="Cormier A."/>
            <person name="Chebbi M.A."/>
            <person name="Giraud I."/>
            <person name="Wattier R."/>
            <person name="Teixeira M."/>
            <person name="Gilbert C."/>
            <person name="Rigaud T."/>
            <person name="Cordaux R."/>
        </authorList>
    </citation>
    <scope>NUCLEOTIDE SEQUENCE [LARGE SCALE GENOMIC DNA]</scope>
    <source>
        <strain evidence="5 6">Ou3-Ou53</strain>
    </source>
</reference>
<evidence type="ECO:0000313" key="6">
    <source>
        <dbReference type="Proteomes" id="UP000740883"/>
    </source>
</evidence>
<keyword evidence="1" id="KW-0479">Metal-binding</keyword>
<keyword evidence="3" id="KW-0862">Zinc</keyword>